<dbReference type="EMBL" id="JAABOJ010000023">
    <property type="protein sequence ID" value="KAF3278908.1"/>
    <property type="molecule type" value="Genomic_DNA"/>
</dbReference>
<reference evidence="3 4" key="1">
    <citation type="submission" date="2020-01" db="EMBL/GenBank/DDBJ databases">
        <authorList>
            <person name="Palmer J.M."/>
        </authorList>
    </citation>
    <scope>NUCLEOTIDE SEQUENCE [LARGE SCALE GENOMIC DNA]</scope>
    <source>
        <strain evidence="3 4">TWF970</strain>
    </source>
</reference>
<keyword evidence="2" id="KW-0732">Signal</keyword>
<comment type="caution">
    <text evidence="3">The sequence shown here is derived from an EMBL/GenBank/DDBJ whole genome shotgun (WGS) entry which is preliminary data.</text>
</comment>
<name>A0A7C8RDR4_ORBOL</name>
<sequence length="219" mass="23728">MPLLILLLFVAQVWPHETNIVLTDSLDSVTCKLPAFRFFQNTTLVLNELIPTVTDFSTCSWHDDIISAVEMCGADGIPYQCAIYTDNTCGNGNIEHTNETIHSTIIPDISNVYKIVFSDPDDQWVKASWDGDDRQQTIRSYHCIPSTASEYRAFTEDGANTDTTGTTSTTSTMDTTGGGVDSGASATTEIANGASETATVSPIPLLLNMLSATISLECR</sequence>
<evidence type="ECO:0000313" key="4">
    <source>
        <dbReference type="Proteomes" id="UP000474640"/>
    </source>
</evidence>
<dbReference type="OrthoDB" id="5346821at2759"/>
<accession>A0A7C8RDR4</accession>
<feature type="region of interest" description="Disordered" evidence="1">
    <location>
        <begin position="154"/>
        <end position="186"/>
    </location>
</feature>
<feature type="signal peptide" evidence="2">
    <location>
        <begin position="1"/>
        <end position="15"/>
    </location>
</feature>
<dbReference type="Proteomes" id="UP000474640">
    <property type="component" value="Unassembled WGS sequence"/>
</dbReference>
<gene>
    <name evidence="3" type="ORF">TWF970_004453</name>
</gene>
<feature type="compositionally biased region" description="Low complexity" evidence="1">
    <location>
        <begin position="161"/>
        <end position="175"/>
    </location>
</feature>
<evidence type="ECO:0000256" key="1">
    <source>
        <dbReference type="SAM" id="MobiDB-lite"/>
    </source>
</evidence>
<evidence type="ECO:0000313" key="3">
    <source>
        <dbReference type="EMBL" id="KAF3278908.1"/>
    </source>
</evidence>
<organism evidence="3 4">
    <name type="scientific">Orbilia oligospora</name>
    <name type="common">Nematode-trapping fungus</name>
    <name type="synonym">Arthrobotrys oligospora</name>
    <dbReference type="NCBI Taxonomy" id="2813651"/>
    <lineage>
        <taxon>Eukaryota</taxon>
        <taxon>Fungi</taxon>
        <taxon>Dikarya</taxon>
        <taxon>Ascomycota</taxon>
        <taxon>Pezizomycotina</taxon>
        <taxon>Orbiliomycetes</taxon>
        <taxon>Orbiliales</taxon>
        <taxon>Orbiliaceae</taxon>
        <taxon>Orbilia</taxon>
    </lineage>
</organism>
<feature type="chain" id="PRO_5028961412" evidence="2">
    <location>
        <begin position="16"/>
        <end position="219"/>
    </location>
</feature>
<proteinExistence type="predicted"/>
<protein>
    <submittedName>
        <fullName evidence="3">Uncharacterized protein</fullName>
    </submittedName>
</protein>
<dbReference type="AlphaFoldDB" id="A0A7C8RDR4"/>
<evidence type="ECO:0000256" key="2">
    <source>
        <dbReference type="SAM" id="SignalP"/>
    </source>
</evidence>